<dbReference type="AlphaFoldDB" id="A0A8W7Q0S3"/>
<protein>
    <submittedName>
        <fullName evidence="1">Uncharacterized protein</fullName>
    </submittedName>
</protein>
<sequence>MSPLVDLLLPVLQQPRPIGKASRTQLTRERVLHLHPHLLNHPLTNRSTVPLMLPQLSIVAKLLLAAAAPDAGNLPYNDRYRPIDNGNHLPMVGTHQVCRHLEVTLTLKLTEAAPKLAPTAGYARLMLARPPMLHEVVLAVRVEPARLTLERSLQHDAVHVFQHHVKAVPRVVQHPPVVVARDQMLAEQVRRQPRLTDGALGVVAFALSLSLVPGGGGVRFFQRLYDGATTSTTRRGRLH</sequence>
<proteinExistence type="predicted"/>
<dbReference type="EnsemblMetazoa" id="ACOM040187-RA">
    <property type="protein sequence ID" value="ACOM040187-PA.1"/>
    <property type="gene ID" value="ACOM040187"/>
</dbReference>
<dbReference type="Proteomes" id="UP000075882">
    <property type="component" value="Unassembled WGS sequence"/>
</dbReference>
<reference evidence="1" key="1">
    <citation type="submission" date="2022-08" db="UniProtKB">
        <authorList>
            <consortium name="EnsemblMetazoa"/>
        </authorList>
    </citation>
    <scope>IDENTIFICATION</scope>
</reference>
<organism evidence="1">
    <name type="scientific">Anopheles coluzzii</name>
    <name type="common">African malaria mosquito</name>
    <dbReference type="NCBI Taxonomy" id="1518534"/>
    <lineage>
        <taxon>Eukaryota</taxon>
        <taxon>Metazoa</taxon>
        <taxon>Ecdysozoa</taxon>
        <taxon>Arthropoda</taxon>
        <taxon>Hexapoda</taxon>
        <taxon>Insecta</taxon>
        <taxon>Pterygota</taxon>
        <taxon>Neoptera</taxon>
        <taxon>Endopterygota</taxon>
        <taxon>Diptera</taxon>
        <taxon>Nematocera</taxon>
        <taxon>Culicoidea</taxon>
        <taxon>Culicidae</taxon>
        <taxon>Anophelinae</taxon>
        <taxon>Anopheles</taxon>
    </lineage>
</organism>
<evidence type="ECO:0000313" key="1">
    <source>
        <dbReference type="EnsemblMetazoa" id="ACOM040187-PA.1"/>
    </source>
</evidence>
<accession>A0A8W7Q0S3</accession>
<name>A0A8W7Q0S3_ANOCL</name>